<dbReference type="RefSeq" id="WP_126392036.1">
    <property type="nucleotide sequence ID" value="NZ_CP034539.1"/>
</dbReference>
<dbReference type="KEGG" id="scya:EJ357_14630"/>
<accession>A0A3S9M5V9</accession>
<keyword evidence="3" id="KW-1185">Reference proteome</keyword>
<gene>
    <name evidence="2" type="ORF">EJ357_14630</name>
</gene>
<dbReference type="EMBL" id="CP034539">
    <property type="protein sequence ID" value="AZQ34558.1"/>
    <property type="molecule type" value="Genomic_DNA"/>
</dbReference>
<proteinExistence type="predicted"/>
<name>A0A3S9M5V9_9ACTN</name>
<reference evidence="2 3" key="1">
    <citation type="journal article" date="2019" name="Int. J. Syst. Evol. Microbiol.">
        <title>Streptomyces cyaneochromogenes sp. nov., a blue pigment-producing actinomycete from manganese-contaminated soil.</title>
        <authorList>
            <person name="Tang X."/>
            <person name="Zhao J."/>
            <person name="Li K."/>
            <person name="Chen Z."/>
            <person name="Sun Y."/>
            <person name="Gao J."/>
        </authorList>
    </citation>
    <scope>NUCLEOTIDE SEQUENCE [LARGE SCALE GENOMIC DNA]</scope>
    <source>
        <strain evidence="2 3">MK-45</strain>
    </source>
</reference>
<protein>
    <submittedName>
        <fullName evidence="2">Gamma-butyrolactone biosynthesis enzyme</fullName>
    </submittedName>
</protein>
<feature type="domain" description="A-factor biosynthesis hotdog" evidence="1">
    <location>
        <begin position="205"/>
        <end position="271"/>
    </location>
</feature>
<evidence type="ECO:0000259" key="1">
    <source>
        <dbReference type="Pfam" id="PF03756"/>
    </source>
</evidence>
<organism evidence="2 3">
    <name type="scientific">Streptomyces cyaneochromogenes</name>
    <dbReference type="NCBI Taxonomy" id="2496836"/>
    <lineage>
        <taxon>Bacteria</taxon>
        <taxon>Bacillati</taxon>
        <taxon>Actinomycetota</taxon>
        <taxon>Actinomycetes</taxon>
        <taxon>Kitasatosporales</taxon>
        <taxon>Streptomycetaceae</taxon>
        <taxon>Streptomyces</taxon>
    </lineage>
</organism>
<dbReference type="OrthoDB" id="7838374at2"/>
<evidence type="ECO:0000313" key="2">
    <source>
        <dbReference type="EMBL" id="AZQ34558.1"/>
    </source>
</evidence>
<dbReference type="Pfam" id="PF03756">
    <property type="entry name" value="AfsA"/>
    <property type="match status" value="2"/>
</dbReference>
<dbReference type="InterPro" id="IPR005509">
    <property type="entry name" value="AfsA_hotdog_dom"/>
</dbReference>
<dbReference type="Proteomes" id="UP000280298">
    <property type="component" value="Chromosome"/>
</dbReference>
<dbReference type="AlphaFoldDB" id="A0A3S9M5V9"/>
<dbReference type="GO" id="GO:0016740">
    <property type="term" value="F:transferase activity"/>
    <property type="evidence" value="ECO:0007669"/>
    <property type="project" value="InterPro"/>
</dbReference>
<dbReference type="NCBIfam" id="NF041195">
    <property type="entry name" value="ScbA_BarX_GamBu"/>
    <property type="match status" value="1"/>
</dbReference>
<feature type="domain" description="A-factor biosynthesis hotdog" evidence="1">
    <location>
        <begin position="22"/>
        <end position="150"/>
    </location>
</feature>
<dbReference type="InterPro" id="IPR047757">
    <property type="entry name" value="AfsA-like"/>
</dbReference>
<sequence>MIRIAQDLASASWAPVPQSYSHKRNADETLLTSWQRTGPDRFLIKAGWPGDHSFYTTGADGTDPLLFSETVRQCLPVLSHAAYDVPLGHHLLWETYDYSLVESPSAPREITLHIDCTDISRRGTRAGAATAHIRALHGDSLIGTATTRFTIQTPAVYRRLRGEYADVAHALERRLAPPPPLPEQEAGRERPYDVVLSPTDIPGRHQLRVDTGHPVLFDHPVDHVPGILLLDAARQAAHAASRVRPAHPIGMTTRFFRYVEFDAPCWIETAIDPAHPDRVLVTAWQNDKECFTASVALAATRATPAANAPHSGRGAA</sequence>
<evidence type="ECO:0000313" key="3">
    <source>
        <dbReference type="Proteomes" id="UP000280298"/>
    </source>
</evidence>